<feature type="domain" description="BRCT" evidence="4">
    <location>
        <begin position="207"/>
        <end position="294"/>
    </location>
</feature>
<name>A0A4R6BES2_9STAP</name>
<dbReference type="Gene3D" id="3.30.420.10">
    <property type="entry name" value="Ribonuclease H-like superfamily/Ribonuclease H"/>
    <property type="match status" value="1"/>
</dbReference>
<reference evidence="5 6" key="1">
    <citation type="submission" date="2019-01" db="EMBL/GenBank/DDBJ databases">
        <title>Draft genome sequences of the type strains of six Macrococcus species.</title>
        <authorList>
            <person name="Mazhar S."/>
            <person name="Altermann E."/>
            <person name="Hill C."/>
            <person name="Mcauliffe O."/>
        </authorList>
    </citation>
    <scope>NUCLEOTIDE SEQUENCE [LARGE SCALE GENOMIC DNA]</scope>
    <source>
        <strain evidence="5 6">CCM4811</strain>
    </source>
</reference>
<dbReference type="PANTHER" id="PTHR30231">
    <property type="entry name" value="DNA POLYMERASE III SUBUNIT EPSILON"/>
    <property type="match status" value="1"/>
</dbReference>
<protein>
    <recommendedName>
        <fullName evidence="4">BRCT domain-containing protein</fullName>
    </recommendedName>
</protein>
<evidence type="ECO:0000259" key="4">
    <source>
        <dbReference type="PROSITE" id="PS50172"/>
    </source>
</evidence>
<dbReference type="Pfam" id="PF00929">
    <property type="entry name" value="RNase_T"/>
    <property type="match status" value="1"/>
</dbReference>
<dbReference type="GO" id="GO:0003676">
    <property type="term" value="F:nucleic acid binding"/>
    <property type="evidence" value="ECO:0007669"/>
    <property type="project" value="InterPro"/>
</dbReference>
<keyword evidence="1" id="KW-0540">Nuclease</keyword>
<dbReference type="OrthoDB" id="9803913at2"/>
<dbReference type="InterPro" id="IPR013520">
    <property type="entry name" value="Ribonucl_H"/>
</dbReference>
<evidence type="ECO:0000313" key="5">
    <source>
        <dbReference type="EMBL" id="TDL98314.1"/>
    </source>
</evidence>
<dbReference type="PANTHER" id="PTHR30231:SF42">
    <property type="entry name" value="EXONUCLEASE"/>
    <property type="match status" value="1"/>
</dbReference>
<dbReference type="PROSITE" id="PS50172">
    <property type="entry name" value="BRCT"/>
    <property type="match status" value="1"/>
</dbReference>
<dbReference type="InterPro" id="IPR001357">
    <property type="entry name" value="BRCT_dom"/>
</dbReference>
<gene>
    <name evidence="5" type="ORF">ERX27_04025</name>
</gene>
<dbReference type="InterPro" id="IPR012337">
    <property type="entry name" value="RNaseH-like_sf"/>
</dbReference>
<evidence type="ECO:0000256" key="2">
    <source>
        <dbReference type="ARBA" id="ARBA00022801"/>
    </source>
</evidence>
<dbReference type="Proteomes" id="UP000295310">
    <property type="component" value="Unassembled WGS sequence"/>
</dbReference>
<keyword evidence="3" id="KW-0269">Exonuclease</keyword>
<organism evidence="5 6">
    <name type="scientific">Macrococcus brunensis</name>
    <dbReference type="NCBI Taxonomy" id="198483"/>
    <lineage>
        <taxon>Bacteria</taxon>
        <taxon>Bacillati</taxon>
        <taxon>Bacillota</taxon>
        <taxon>Bacilli</taxon>
        <taxon>Bacillales</taxon>
        <taxon>Staphylococcaceae</taxon>
        <taxon>Macrococcus</taxon>
    </lineage>
</organism>
<comment type="caution">
    <text evidence="5">The sequence shown here is derived from an EMBL/GenBank/DDBJ whole genome shotgun (WGS) entry which is preliminary data.</text>
</comment>
<dbReference type="GO" id="GO:0008408">
    <property type="term" value="F:3'-5' exonuclease activity"/>
    <property type="evidence" value="ECO:0007669"/>
    <property type="project" value="TreeGrafter"/>
</dbReference>
<dbReference type="SUPFAM" id="SSF52113">
    <property type="entry name" value="BRCT domain"/>
    <property type="match status" value="1"/>
</dbReference>
<dbReference type="SUPFAM" id="SSF53098">
    <property type="entry name" value="Ribonuclease H-like"/>
    <property type="match status" value="1"/>
</dbReference>
<dbReference type="FunFam" id="3.30.420.10:FF:000045">
    <property type="entry name" value="3'-5' exonuclease DinG"/>
    <property type="match status" value="1"/>
</dbReference>
<dbReference type="InterPro" id="IPR036420">
    <property type="entry name" value="BRCT_dom_sf"/>
</dbReference>
<sequence length="294" mass="33870">MNEFIALDFETANGQPASVCSVGMVKVQGNMMTETFYTLVNPETYFSKGNIAVHGIKPEDVVDAPIFPDVFPHMMDFIGDLPVVAHFARFDMSVLYQSIERYNLELPTMPYFCSCNMARKTVKNHSYSLKNMMKFYDLDFHGHHHALNDAKASAMITLRLLKHYDSLEDYLKRHRSYLSGMKYKKSQQMSRYNAELNAIKPSTKDFDLTHPFHDKKIAISGTLHLKRKDIVQYIVDHGGQYETDVEQADIYLFGKQKNNKPSAKDNAITNRIARGEEVQLISDDKLKQLIEFYK</sequence>
<accession>A0A4R6BES2</accession>
<dbReference type="Gene3D" id="3.40.50.10190">
    <property type="entry name" value="BRCT domain"/>
    <property type="match status" value="1"/>
</dbReference>
<dbReference type="InterPro" id="IPR036397">
    <property type="entry name" value="RNaseH_sf"/>
</dbReference>
<proteinExistence type="predicted"/>
<dbReference type="EMBL" id="SCWA01000005">
    <property type="protein sequence ID" value="TDL98314.1"/>
    <property type="molecule type" value="Genomic_DNA"/>
</dbReference>
<evidence type="ECO:0000256" key="1">
    <source>
        <dbReference type="ARBA" id="ARBA00022722"/>
    </source>
</evidence>
<keyword evidence="6" id="KW-1185">Reference proteome</keyword>
<dbReference type="CDD" id="cd06130">
    <property type="entry name" value="DNA_pol_III_epsilon_like"/>
    <property type="match status" value="1"/>
</dbReference>
<evidence type="ECO:0000256" key="3">
    <source>
        <dbReference type="ARBA" id="ARBA00022839"/>
    </source>
</evidence>
<keyword evidence="2" id="KW-0378">Hydrolase</keyword>
<evidence type="ECO:0000313" key="6">
    <source>
        <dbReference type="Proteomes" id="UP000295310"/>
    </source>
</evidence>
<dbReference type="AlphaFoldDB" id="A0A4R6BES2"/>
<dbReference type="SMART" id="SM00479">
    <property type="entry name" value="EXOIII"/>
    <property type="match status" value="1"/>
</dbReference>
<dbReference type="GO" id="GO:0005829">
    <property type="term" value="C:cytosol"/>
    <property type="evidence" value="ECO:0007669"/>
    <property type="project" value="TreeGrafter"/>
</dbReference>